<dbReference type="InterPro" id="IPR016142">
    <property type="entry name" value="Citrate_synth-like_lrg_a-sub"/>
</dbReference>
<dbReference type="PROSITE" id="PS00480">
    <property type="entry name" value="CITRATE_SYNTHASE"/>
    <property type="match status" value="1"/>
</dbReference>
<dbReference type="InterPro" id="IPR002020">
    <property type="entry name" value="Citrate_synthase"/>
</dbReference>
<dbReference type="NCBIfam" id="TIGR01793">
    <property type="entry name" value="cit_synth_euk"/>
    <property type="match status" value="1"/>
</dbReference>
<evidence type="ECO:0000256" key="5">
    <source>
        <dbReference type="RuleBase" id="RU003406"/>
    </source>
</evidence>
<evidence type="ECO:0000256" key="4">
    <source>
        <dbReference type="ARBA" id="ARBA00022679"/>
    </source>
</evidence>
<dbReference type="GO" id="GO:0006101">
    <property type="term" value="P:citrate metabolic process"/>
    <property type="evidence" value="ECO:0007669"/>
    <property type="project" value="InterPro"/>
</dbReference>
<dbReference type="Proteomes" id="UP000648239">
    <property type="component" value="Unassembled WGS sequence"/>
</dbReference>
<evidence type="ECO:0000256" key="2">
    <source>
        <dbReference type="ARBA" id="ARBA00010566"/>
    </source>
</evidence>
<dbReference type="EC" id="2.3.3.16" evidence="3"/>
<dbReference type="SUPFAM" id="SSF48256">
    <property type="entry name" value="Citrate synthase"/>
    <property type="match status" value="1"/>
</dbReference>
<dbReference type="GO" id="GO:0006099">
    <property type="term" value="P:tricarboxylic acid cycle"/>
    <property type="evidence" value="ECO:0007669"/>
    <property type="project" value="UniProtKB-UniPathway"/>
</dbReference>
<dbReference type="PANTHER" id="PTHR11739:SF8">
    <property type="entry name" value="CITRATE SYNTHASE, MITOCHONDRIAL"/>
    <property type="match status" value="1"/>
</dbReference>
<evidence type="ECO:0000313" key="7">
    <source>
        <dbReference type="Proteomes" id="UP000648239"/>
    </source>
</evidence>
<dbReference type="NCBIfam" id="NF007128">
    <property type="entry name" value="PRK09569.1"/>
    <property type="match status" value="1"/>
</dbReference>
<name>A0A8J6Y0J1_9BACT</name>
<dbReference type="FunFam" id="1.10.230.10:FF:000001">
    <property type="entry name" value="Citrate synthase"/>
    <property type="match status" value="1"/>
</dbReference>
<evidence type="ECO:0000256" key="3">
    <source>
        <dbReference type="ARBA" id="ARBA00012972"/>
    </source>
</evidence>
<comment type="pathway">
    <text evidence="1">Carbohydrate metabolism; tricarboxylic acid cycle; isocitrate from oxaloacetate: step 1/2.</text>
</comment>
<sequence length="428" mass="48132">MAKIPVMQAEVRDLLKAHGDFKISDVTLSQAYGGMRGVKCMVTETSAVDPMEGIRFRGYTIPELREKLPKAPGGEEPLPEGVFNLLLTGEIPSAEEVFATTLAWRKHETLPEHAKEALDRLPIDAHPMTQFSIGILAMQYDSLFANKYREGMTKTEYPEVLYDDSMILLGRLPQLAAYIYRRSYHNGVHIPPAETNMDWGGNLAHMMGVPNEKFKELMRLYLTIHADHEGGNVSAHTTHLVGSALSDPYLCLSAGMNGLAGPLHGLANQEVLRWIVDLKNRFDGVPTRDQMVEFIWETLNSGQVIPGYGHAVLRKTDPRYTAQREFALKHLEDDENFRIVHMLYDVVPGILQEHGKAKNPWPNVDAHSGCLLVHYGVTEYDFYTVLFGVSRAMGVLSSLIWDRSLRLPLERPKSVTTGWVKQQVNIKE</sequence>
<gene>
    <name evidence="6" type="ORF">IFK94_07755</name>
</gene>
<accession>A0A8J6Y0J1</accession>
<dbReference type="PRINTS" id="PR00143">
    <property type="entry name" value="CITRTSNTHASE"/>
</dbReference>
<dbReference type="Gene3D" id="1.10.580.10">
    <property type="entry name" value="Citrate Synthase, domain 1"/>
    <property type="match status" value="1"/>
</dbReference>
<proteinExistence type="inferred from homology"/>
<dbReference type="Pfam" id="PF00285">
    <property type="entry name" value="Citrate_synt"/>
    <property type="match status" value="1"/>
</dbReference>
<keyword evidence="6" id="KW-0012">Acyltransferase</keyword>
<dbReference type="UniPathway" id="UPA00223"/>
<dbReference type="GO" id="GO:0036440">
    <property type="term" value="F:citrate synthase activity"/>
    <property type="evidence" value="ECO:0007669"/>
    <property type="project" value="UniProtKB-EC"/>
</dbReference>
<dbReference type="EMBL" id="JACXWD010000020">
    <property type="protein sequence ID" value="MBD3868003.1"/>
    <property type="molecule type" value="Genomic_DNA"/>
</dbReference>
<dbReference type="InterPro" id="IPR016143">
    <property type="entry name" value="Citrate_synth-like_sm_a-sub"/>
</dbReference>
<comment type="similarity">
    <text evidence="2 5">Belongs to the citrate synthase family.</text>
</comment>
<evidence type="ECO:0000256" key="1">
    <source>
        <dbReference type="ARBA" id="ARBA00004751"/>
    </source>
</evidence>
<dbReference type="InterPro" id="IPR010109">
    <property type="entry name" value="Citrate_synthase_euk"/>
</dbReference>
<comment type="caution">
    <text evidence="6">The sequence shown here is derived from an EMBL/GenBank/DDBJ whole genome shotgun (WGS) entry which is preliminary data.</text>
</comment>
<dbReference type="Gene3D" id="1.10.230.10">
    <property type="entry name" value="Cytochrome P450-Terp, domain 2"/>
    <property type="match status" value="1"/>
</dbReference>
<dbReference type="AlphaFoldDB" id="A0A8J6Y0J1"/>
<evidence type="ECO:0000313" key="6">
    <source>
        <dbReference type="EMBL" id="MBD3868003.1"/>
    </source>
</evidence>
<dbReference type="InterPro" id="IPR019810">
    <property type="entry name" value="Citrate_synthase_AS"/>
</dbReference>
<protein>
    <recommendedName>
        <fullName evidence="3">citrate synthase (unknown stereospecificity)</fullName>
        <ecNumber evidence="3">2.3.3.16</ecNumber>
    </recommendedName>
</protein>
<reference evidence="6 7" key="1">
    <citation type="submission" date="2020-08" db="EMBL/GenBank/DDBJ databases">
        <title>Acidobacteriota in marine sediments use diverse sulfur dissimilation pathways.</title>
        <authorList>
            <person name="Wasmund K."/>
        </authorList>
    </citation>
    <scope>NUCLEOTIDE SEQUENCE [LARGE SCALE GENOMIC DNA]</scope>
    <source>
        <strain evidence="6">MAG AM4</strain>
    </source>
</reference>
<organism evidence="6 7">
    <name type="scientific">Candidatus Polarisedimenticola svalbardensis</name>
    <dbReference type="NCBI Taxonomy" id="2886004"/>
    <lineage>
        <taxon>Bacteria</taxon>
        <taxon>Pseudomonadati</taxon>
        <taxon>Acidobacteriota</taxon>
        <taxon>Candidatus Polarisedimenticolia</taxon>
        <taxon>Candidatus Polarisedimenticolales</taxon>
        <taxon>Candidatus Polarisedimenticolaceae</taxon>
        <taxon>Candidatus Polarisedimenticola</taxon>
    </lineage>
</organism>
<dbReference type="GO" id="GO:0005975">
    <property type="term" value="P:carbohydrate metabolic process"/>
    <property type="evidence" value="ECO:0007669"/>
    <property type="project" value="TreeGrafter"/>
</dbReference>
<dbReference type="InterPro" id="IPR036969">
    <property type="entry name" value="Citrate_synthase_sf"/>
</dbReference>
<keyword evidence="4 5" id="KW-0808">Transferase</keyword>
<dbReference type="PANTHER" id="PTHR11739">
    <property type="entry name" value="CITRATE SYNTHASE"/>
    <property type="match status" value="1"/>
</dbReference>